<accession>A0A1F6CRQ3</accession>
<organism evidence="1 2">
    <name type="scientific">Handelsmanbacteria sp. (strain RIFCSPLOWO2_12_FULL_64_10)</name>
    <dbReference type="NCBI Taxonomy" id="1817868"/>
    <lineage>
        <taxon>Bacteria</taxon>
        <taxon>Candidatus Handelsmaniibacteriota</taxon>
    </lineage>
</organism>
<name>A0A1F6CRQ3_HANXR</name>
<sequence>MPGCVSAELSSTLGTLIAGRLPTREAGPWRKALAPCQEDDGGASHPAPKGLDARPESLWPIEAVLHVYPGKLAYGQGELILWELKLFGESADHGFFLEVLLPALEEAGYTSDPRWRSRNRLWGRFDIHAVYAARGAQWEPLVREGRLNLRYRPGPGQWAEGLNLKPVSDRTFNCLSWLSPFDLREGRGEDGVPAEEAEGATPGEAPTLLRILEALIFRVETLITGRRDVSWDIQGVLTPEECSQLQDDVEQARGVALRFKRLVPAPKNWPGRWTGTQVFDFIPPSLTPYLQLASVLHIGRQTHFGCGTFALSERRRKYFSRLKTGRSNEMRRH</sequence>
<evidence type="ECO:0000313" key="1">
    <source>
        <dbReference type="EMBL" id="OGG51868.1"/>
    </source>
</evidence>
<dbReference type="EMBL" id="MFKF01000165">
    <property type="protein sequence ID" value="OGG51868.1"/>
    <property type="molecule type" value="Genomic_DNA"/>
</dbReference>
<proteinExistence type="predicted"/>
<dbReference type="AlphaFoldDB" id="A0A1F6CRQ3"/>
<evidence type="ECO:0008006" key="3">
    <source>
        <dbReference type="Google" id="ProtNLM"/>
    </source>
</evidence>
<evidence type="ECO:0000313" key="2">
    <source>
        <dbReference type="Proteomes" id="UP000178606"/>
    </source>
</evidence>
<dbReference type="Proteomes" id="UP000178606">
    <property type="component" value="Unassembled WGS sequence"/>
</dbReference>
<reference evidence="1 2" key="1">
    <citation type="journal article" date="2016" name="Nat. Commun.">
        <title>Thousands of microbial genomes shed light on interconnected biogeochemical processes in an aquifer system.</title>
        <authorList>
            <person name="Anantharaman K."/>
            <person name="Brown C.T."/>
            <person name="Hug L.A."/>
            <person name="Sharon I."/>
            <person name="Castelle C.J."/>
            <person name="Probst A.J."/>
            <person name="Thomas B.C."/>
            <person name="Singh A."/>
            <person name="Wilkins M.J."/>
            <person name="Karaoz U."/>
            <person name="Brodie E.L."/>
            <person name="Williams K.H."/>
            <person name="Hubbard S.S."/>
            <person name="Banfield J.F."/>
        </authorList>
    </citation>
    <scope>NUCLEOTIDE SEQUENCE [LARGE SCALE GENOMIC DNA]</scope>
    <source>
        <strain evidence="2">RIFCSPLOWO2_12_FULL_64_10</strain>
    </source>
</reference>
<gene>
    <name evidence="1" type="ORF">A3F84_15205</name>
</gene>
<protein>
    <recommendedName>
        <fullName evidence="3">CRISPR-associated protein Cas6 C-terminal domain-containing protein</fullName>
    </recommendedName>
</protein>
<comment type="caution">
    <text evidence="1">The sequence shown here is derived from an EMBL/GenBank/DDBJ whole genome shotgun (WGS) entry which is preliminary data.</text>
</comment>